<gene>
    <name evidence="1" type="ORF">DS909_07390</name>
</gene>
<protein>
    <submittedName>
        <fullName evidence="1">DUF2948 domain-containing protein</fullName>
    </submittedName>
</protein>
<dbReference type="Proteomes" id="UP000252706">
    <property type="component" value="Unassembled WGS sequence"/>
</dbReference>
<reference evidence="1 2" key="1">
    <citation type="submission" date="2018-07" db="EMBL/GenBank/DDBJ databases">
        <title>Modular assembly of carbohydrate-degrading microbial communities in the ocean.</title>
        <authorList>
            <person name="Enke T.N."/>
            <person name="Datta M.S."/>
            <person name="Schwartzman J.A."/>
            <person name="Cermak N."/>
            <person name="Schmitz D.A."/>
            <person name="Barrere J."/>
            <person name="Cordero O.X."/>
        </authorList>
    </citation>
    <scope>NUCLEOTIDE SEQUENCE [LARGE SCALE GENOMIC DNA]</scope>
    <source>
        <strain evidence="1 2">C3M10</strain>
    </source>
</reference>
<proteinExistence type="predicted"/>
<dbReference type="OrthoDB" id="9806367at2"/>
<dbReference type="Pfam" id="PF11164">
    <property type="entry name" value="DUF2948"/>
    <property type="match status" value="1"/>
</dbReference>
<sequence length="158" mass="17247">MTDASFHEGGEAPLNLGAEGVDDLQVISTLTQDAVFPITEMSWRASERRFALLLNRFRWEDKDAASQRDRPFERVQSLLVIDNVLGVSSQGVDRSDKDVILSILSVDFETGEDGAGQILLTLAGDGALRLNVEAIGVSLRDVTRPYKAPSGQAPHHDD</sequence>
<dbReference type="RefSeq" id="WP_113822817.1">
    <property type="nucleotide sequence ID" value="NZ_QOCE01000017.1"/>
</dbReference>
<name>A0A366X4M1_9RHOB</name>
<accession>A0A366X4M1</accession>
<evidence type="ECO:0000313" key="1">
    <source>
        <dbReference type="EMBL" id="RBW57959.1"/>
    </source>
</evidence>
<organism evidence="1 2">
    <name type="scientific">Phaeobacter gallaeciensis</name>
    <dbReference type="NCBI Taxonomy" id="60890"/>
    <lineage>
        <taxon>Bacteria</taxon>
        <taxon>Pseudomonadati</taxon>
        <taxon>Pseudomonadota</taxon>
        <taxon>Alphaproteobacteria</taxon>
        <taxon>Rhodobacterales</taxon>
        <taxon>Roseobacteraceae</taxon>
        <taxon>Phaeobacter</taxon>
    </lineage>
</organism>
<dbReference type="EMBL" id="QOCE01000017">
    <property type="protein sequence ID" value="RBW57959.1"/>
    <property type="molecule type" value="Genomic_DNA"/>
</dbReference>
<dbReference type="InterPro" id="IPR021335">
    <property type="entry name" value="DUF2948"/>
</dbReference>
<comment type="caution">
    <text evidence="1">The sequence shown here is derived from an EMBL/GenBank/DDBJ whole genome shotgun (WGS) entry which is preliminary data.</text>
</comment>
<dbReference type="AlphaFoldDB" id="A0A366X4M1"/>
<evidence type="ECO:0000313" key="2">
    <source>
        <dbReference type="Proteomes" id="UP000252706"/>
    </source>
</evidence>